<keyword evidence="4" id="KW-1185">Reference proteome</keyword>
<proteinExistence type="predicted"/>
<name>A0A0A0LAG2_CUCSA</name>
<keyword evidence="2" id="KW-0472">Membrane</keyword>
<keyword evidence="2" id="KW-0812">Transmembrane</keyword>
<feature type="compositionally biased region" description="Polar residues" evidence="1">
    <location>
        <begin position="185"/>
        <end position="198"/>
    </location>
</feature>
<feature type="transmembrane region" description="Helical" evidence="2">
    <location>
        <begin position="137"/>
        <end position="159"/>
    </location>
</feature>
<sequence>MPYCKSLEIVGLKIRCRCRMVIQEVNILLNLIPYQSYKCKVQFLLSGLFSGSEKFRSGGVKKSLKEEAMDSLKAISTGPIESKSTPSPIQAFLGAIAAGVIALILYKFTTTIEASLNRQTVSDNFSVRQLTITIRTIVNGLCYLATFVFGINAIGLFLYSGQLAMNSVMEEGSKDTEPKAKSDEQVSPPTSTAETTLDSTESSNSKDDQSSSNL</sequence>
<evidence type="ECO:0008006" key="5">
    <source>
        <dbReference type="Google" id="ProtNLM"/>
    </source>
</evidence>
<evidence type="ECO:0000313" key="3">
    <source>
        <dbReference type="EMBL" id="KGN57637.1"/>
    </source>
</evidence>
<evidence type="ECO:0000256" key="2">
    <source>
        <dbReference type="SAM" id="Phobius"/>
    </source>
</evidence>
<feature type="compositionally biased region" description="Basic and acidic residues" evidence="1">
    <location>
        <begin position="204"/>
        <end position="214"/>
    </location>
</feature>
<feature type="compositionally biased region" description="Basic and acidic residues" evidence="1">
    <location>
        <begin position="171"/>
        <end position="184"/>
    </location>
</feature>
<dbReference type="Gramene" id="KGN57637">
    <property type="protein sequence ID" value="KGN57637"/>
    <property type="gene ID" value="Csa_3G236050"/>
</dbReference>
<reference evidence="3 4" key="1">
    <citation type="journal article" date="2009" name="Nat. Genet.">
        <title>The genome of the cucumber, Cucumis sativus L.</title>
        <authorList>
            <person name="Huang S."/>
            <person name="Li R."/>
            <person name="Zhang Z."/>
            <person name="Li L."/>
            <person name="Gu X."/>
            <person name="Fan W."/>
            <person name="Lucas W.J."/>
            <person name="Wang X."/>
            <person name="Xie B."/>
            <person name="Ni P."/>
            <person name="Ren Y."/>
            <person name="Zhu H."/>
            <person name="Li J."/>
            <person name="Lin K."/>
            <person name="Jin W."/>
            <person name="Fei Z."/>
            <person name="Li G."/>
            <person name="Staub J."/>
            <person name="Kilian A."/>
            <person name="van der Vossen E.A."/>
            <person name="Wu Y."/>
            <person name="Guo J."/>
            <person name="He J."/>
            <person name="Jia Z."/>
            <person name="Ren Y."/>
            <person name="Tian G."/>
            <person name="Lu Y."/>
            <person name="Ruan J."/>
            <person name="Qian W."/>
            <person name="Wang M."/>
            <person name="Huang Q."/>
            <person name="Li B."/>
            <person name="Xuan Z."/>
            <person name="Cao J."/>
            <person name="Asan"/>
            <person name="Wu Z."/>
            <person name="Zhang J."/>
            <person name="Cai Q."/>
            <person name="Bai Y."/>
            <person name="Zhao B."/>
            <person name="Han Y."/>
            <person name="Li Y."/>
            <person name="Li X."/>
            <person name="Wang S."/>
            <person name="Shi Q."/>
            <person name="Liu S."/>
            <person name="Cho W.K."/>
            <person name="Kim J.Y."/>
            <person name="Xu Y."/>
            <person name="Heller-Uszynska K."/>
            <person name="Miao H."/>
            <person name="Cheng Z."/>
            <person name="Zhang S."/>
            <person name="Wu J."/>
            <person name="Yang Y."/>
            <person name="Kang H."/>
            <person name="Li M."/>
            <person name="Liang H."/>
            <person name="Ren X."/>
            <person name="Shi Z."/>
            <person name="Wen M."/>
            <person name="Jian M."/>
            <person name="Yang H."/>
            <person name="Zhang G."/>
            <person name="Yang Z."/>
            <person name="Chen R."/>
            <person name="Liu S."/>
            <person name="Li J."/>
            <person name="Ma L."/>
            <person name="Liu H."/>
            <person name="Zhou Y."/>
            <person name="Zhao J."/>
            <person name="Fang X."/>
            <person name="Li G."/>
            <person name="Fang L."/>
            <person name="Li Y."/>
            <person name="Liu D."/>
            <person name="Zheng H."/>
            <person name="Zhang Y."/>
            <person name="Qin N."/>
            <person name="Li Z."/>
            <person name="Yang G."/>
            <person name="Yang S."/>
            <person name="Bolund L."/>
            <person name="Kristiansen K."/>
            <person name="Zheng H."/>
            <person name="Li S."/>
            <person name="Zhang X."/>
            <person name="Yang H."/>
            <person name="Wang J."/>
            <person name="Sun R."/>
            <person name="Zhang B."/>
            <person name="Jiang S."/>
            <person name="Wang J."/>
            <person name="Du Y."/>
            <person name="Li S."/>
        </authorList>
    </citation>
    <scope>NUCLEOTIDE SEQUENCE [LARGE SCALE GENOMIC DNA]</scope>
    <source>
        <strain evidence="4">cv. 9930</strain>
    </source>
</reference>
<feature type="transmembrane region" description="Helical" evidence="2">
    <location>
        <begin position="89"/>
        <end position="108"/>
    </location>
</feature>
<dbReference type="PANTHER" id="PTHR35733">
    <property type="entry name" value="OS02G0307800 PROTEIN"/>
    <property type="match status" value="1"/>
</dbReference>
<gene>
    <name evidence="3" type="ORF">Csa_3G236050</name>
</gene>
<dbReference type="PANTHER" id="PTHR35733:SF1">
    <property type="entry name" value="OS02G0307800 PROTEIN"/>
    <property type="match status" value="1"/>
</dbReference>
<protein>
    <recommendedName>
        <fullName evidence="5">DUF3082 domain-containing protein</fullName>
    </recommendedName>
</protein>
<keyword evidence="2" id="KW-1133">Transmembrane helix</keyword>
<reference evidence="3 4" key="4">
    <citation type="journal article" date="2011" name="BMC Genomics">
        <title>RNA-Seq improves annotation of protein-coding genes in the cucumber genome.</title>
        <authorList>
            <person name="Li Z."/>
            <person name="Zhang Z."/>
            <person name="Yan P."/>
            <person name="Huang S."/>
            <person name="Fei Z."/>
            <person name="Lin K."/>
        </authorList>
    </citation>
    <scope>NUCLEOTIDE SEQUENCE [LARGE SCALE GENOMIC DNA]</scope>
    <source>
        <strain evidence="4">cv. 9930</strain>
    </source>
</reference>
<dbReference type="eggNOG" id="ENOG502QTY9">
    <property type="taxonomic scope" value="Eukaryota"/>
</dbReference>
<organism evidence="3 4">
    <name type="scientific">Cucumis sativus</name>
    <name type="common">Cucumber</name>
    <dbReference type="NCBI Taxonomy" id="3659"/>
    <lineage>
        <taxon>Eukaryota</taxon>
        <taxon>Viridiplantae</taxon>
        <taxon>Streptophyta</taxon>
        <taxon>Embryophyta</taxon>
        <taxon>Tracheophyta</taxon>
        <taxon>Spermatophyta</taxon>
        <taxon>Magnoliopsida</taxon>
        <taxon>eudicotyledons</taxon>
        <taxon>Gunneridae</taxon>
        <taxon>Pentapetalae</taxon>
        <taxon>rosids</taxon>
        <taxon>fabids</taxon>
        <taxon>Cucurbitales</taxon>
        <taxon>Cucurbitaceae</taxon>
        <taxon>Benincaseae</taxon>
        <taxon>Cucumis</taxon>
    </lineage>
</organism>
<dbReference type="EMBL" id="CM002924">
    <property type="protein sequence ID" value="KGN57637.1"/>
    <property type="molecule type" value="Genomic_DNA"/>
</dbReference>
<reference evidence="3 4" key="2">
    <citation type="journal article" date="2009" name="PLoS ONE">
        <title>An integrated genetic and cytogenetic map of the cucumber genome.</title>
        <authorList>
            <person name="Ren Y."/>
            <person name="Zhang Z."/>
            <person name="Liu J."/>
            <person name="Staub J.E."/>
            <person name="Han Y."/>
            <person name="Cheng Z."/>
            <person name="Li X."/>
            <person name="Lu J."/>
            <person name="Miao H."/>
            <person name="Kang H."/>
            <person name="Xie B."/>
            <person name="Gu X."/>
            <person name="Wang X."/>
            <person name="Du Y."/>
            <person name="Jin W."/>
            <person name="Huang S."/>
        </authorList>
    </citation>
    <scope>NUCLEOTIDE SEQUENCE [LARGE SCALE GENOMIC DNA]</scope>
    <source>
        <strain evidence="4">cv. 9930</strain>
    </source>
</reference>
<dbReference type="Proteomes" id="UP000029981">
    <property type="component" value="Chromosome 3"/>
</dbReference>
<evidence type="ECO:0000313" key="4">
    <source>
        <dbReference type="Proteomes" id="UP000029981"/>
    </source>
</evidence>
<dbReference type="Pfam" id="PF11282">
    <property type="entry name" value="DUF3082"/>
    <property type="match status" value="1"/>
</dbReference>
<evidence type="ECO:0000256" key="1">
    <source>
        <dbReference type="SAM" id="MobiDB-lite"/>
    </source>
</evidence>
<dbReference type="OMA" id="LAMNSVM"/>
<dbReference type="InterPro" id="IPR021434">
    <property type="entry name" value="DUF3082"/>
</dbReference>
<feature type="region of interest" description="Disordered" evidence="1">
    <location>
        <begin position="170"/>
        <end position="214"/>
    </location>
</feature>
<reference evidence="3 4" key="3">
    <citation type="journal article" date="2010" name="BMC Genomics">
        <title>Transcriptome sequencing and comparative analysis of cucumber flowers with different sex types.</title>
        <authorList>
            <person name="Guo S."/>
            <person name="Zheng Y."/>
            <person name="Joung J.G."/>
            <person name="Liu S."/>
            <person name="Zhang Z."/>
            <person name="Crasta O.R."/>
            <person name="Sobral B.W."/>
            <person name="Xu Y."/>
            <person name="Huang S."/>
            <person name="Fei Z."/>
        </authorList>
    </citation>
    <scope>NUCLEOTIDE SEQUENCE [LARGE SCALE GENOMIC DNA]</scope>
    <source>
        <strain evidence="4">cv. 9930</strain>
    </source>
</reference>
<accession>A0A0A0LAG2</accession>
<dbReference type="AlphaFoldDB" id="A0A0A0LAG2"/>